<keyword evidence="2" id="KW-1185">Reference proteome</keyword>
<sequence>MASTRDIEKVKDGDTLSRLDTVKTGDVQDLQRHQTHRGLKSRHSQMIALGGTIGTGLFIGSGQALRMGGPAFFLTSYCIISVLVFGVITATTEFSSYLSVPGSTAAYFGNRFFSRSMSFALGWMYWYIWAITVPAEITAASLVIEYWNPPVHAAVWIAVILVVIVALNCFPVSVYGEVEFWFASIKVIGIIGLLLMALVITCGGGPNGKTIGFAYWNDPGAVNEYIKTGESGRLIAFVSTMCFSVFAFVFAPELLVITGGEMQNPRRNLPLAGRRYIYRLVTFYVLGAFFLGMVVPSDDENLLGGGKGAGASPRAIASRNAGIKGLDSVINAVIFPSAWSAGNAWLYMASRSLYSMAVFGTAPKIFGWCTPSGIPYVALAFSAAFSLLAFMNVSKSAATVFNWFVNLINCSGFVSWICICCIYLRFRKATFAQGIVDSLPYRSIFQPYASFVCIFMFTLLILLSGFTNFFDGNWNTSGFITSYFGIVLFLDSTR</sequence>
<evidence type="ECO:0000313" key="2">
    <source>
        <dbReference type="Proteomes" id="UP000830768"/>
    </source>
</evidence>
<gene>
    <name evidence="1" type="ORF">LCI18_006579</name>
</gene>
<dbReference type="Proteomes" id="UP000830768">
    <property type="component" value="Chromosome 5"/>
</dbReference>
<reference evidence="1" key="1">
    <citation type="submission" date="2021-11" db="EMBL/GenBank/DDBJ databases">
        <title>Fusarium solani-melongenae Genome sequencing and assembly.</title>
        <authorList>
            <person name="Xie S."/>
            <person name="Huang L."/>
            <person name="Zhang X."/>
        </authorList>
    </citation>
    <scope>NUCLEOTIDE SEQUENCE</scope>
    <source>
        <strain evidence="1">CRI 24-3</strain>
    </source>
</reference>
<dbReference type="EMBL" id="CP090034">
    <property type="protein sequence ID" value="UPK95644.1"/>
    <property type="molecule type" value="Genomic_DNA"/>
</dbReference>
<proteinExistence type="predicted"/>
<evidence type="ECO:0000313" key="1">
    <source>
        <dbReference type="EMBL" id="UPK95644.1"/>
    </source>
</evidence>
<organism evidence="1 2">
    <name type="scientific">Fusarium solani subsp. cucurbitae</name>
    <name type="common">Neocosmosporum cucurbitae</name>
    <dbReference type="NCBI Taxonomy" id="2747967"/>
    <lineage>
        <taxon>Eukaryota</taxon>
        <taxon>Fungi</taxon>
        <taxon>Dikarya</taxon>
        <taxon>Ascomycota</taxon>
        <taxon>Pezizomycotina</taxon>
        <taxon>Sordariomycetes</taxon>
        <taxon>Hypocreomycetidae</taxon>
        <taxon>Hypocreales</taxon>
        <taxon>Nectriaceae</taxon>
        <taxon>Fusarium</taxon>
        <taxon>Fusarium solani species complex</taxon>
    </lineage>
</organism>
<accession>A0ACD3Z307</accession>
<protein>
    <submittedName>
        <fullName evidence="1">Uncharacterized protein</fullName>
    </submittedName>
</protein>
<name>A0ACD3Z307_FUSSC</name>